<feature type="domain" description="Mechanosensitive ion channel MscS C-terminal" evidence="10">
    <location>
        <begin position="272"/>
        <end position="351"/>
    </location>
</feature>
<feature type="compositionally biased region" description="Basic and acidic residues" evidence="7">
    <location>
        <begin position="365"/>
        <end position="383"/>
    </location>
</feature>
<reference evidence="12 13" key="1">
    <citation type="submission" date="2021-03" db="EMBL/GenBank/DDBJ databases">
        <title>Genomic Encyclopedia of Type Strains, Phase IV (KMG-IV): sequencing the most valuable type-strain genomes for metagenomic binning, comparative biology and taxonomic classification.</title>
        <authorList>
            <person name="Goeker M."/>
        </authorList>
    </citation>
    <scope>NUCLEOTIDE SEQUENCE [LARGE SCALE GENOMIC DNA]</scope>
    <source>
        <strain evidence="12 13">DSM 27138</strain>
    </source>
</reference>
<dbReference type="RefSeq" id="WP_209466110.1">
    <property type="nucleotide sequence ID" value="NZ_JAGGLG010000008.1"/>
</dbReference>
<accession>A0ABS4JSW0</accession>
<evidence type="ECO:0000256" key="7">
    <source>
        <dbReference type="SAM" id="MobiDB-lite"/>
    </source>
</evidence>
<evidence type="ECO:0000259" key="10">
    <source>
        <dbReference type="Pfam" id="PF21082"/>
    </source>
</evidence>
<feature type="domain" description="Mechanosensitive ion channel MscS" evidence="9">
    <location>
        <begin position="194"/>
        <end position="259"/>
    </location>
</feature>
<feature type="region of interest" description="Disordered" evidence="7">
    <location>
        <begin position="365"/>
        <end position="395"/>
    </location>
</feature>
<comment type="subcellular location">
    <subcellularLocation>
        <location evidence="1">Cell membrane</location>
        <topology evidence="1">Multi-pass membrane protein</topology>
    </subcellularLocation>
</comment>
<keyword evidence="6 8" id="KW-0472">Membrane</keyword>
<feature type="transmembrane region" description="Helical" evidence="8">
    <location>
        <begin position="110"/>
        <end position="132"/>
    </location>
</feature>
<dbReference type="Proteomes" id="UP001519289">
    <property type="component" value="Unassembled WGS sequence"/>
</dbReference>
<keyword evidence="3" id="KW-1003">Cell membrane</keyword>
<dbReference type="InterPro" id="IPR006686">
    <property type="entry name" value="MscS_channel_CS"/>
</dbReference>
<feature type="transmembrane region" description="Helical" evidence="8">
    <location>
        <begin position="12"/>
        <end position="36"/>
    </location>
</feature>
<evidence type="ECO:0000259" key="9">
    <source>
        <dbReference type="Pfam" id="PF00924"/>
    </source>
</evidence>
<feature type="transmembrane region" description="Helical" evidence="8">
    <location>
        <begin position="153"/>
        <end position="170"/>
    </location>
</feature>
<keyword evidence="13" id="KW-1185">Reference proteome</keyword>
<evidence type="ECO:0000256" key="6">
    <source>
        <dbReference type="ARBA" id="ARBA00023136"/>
    </source>
</evidence>
<evidence type="ECO:0000256" key="8">
    <source>
        <dbReference type="SAM" id="Phobius"/>
    </source>
</evidence>
<evidence type="ECO:0000313" key="13">
    <source>
        <dbReference type="Proteomes" id="UP001519289"/>
    </source>
</evidence>
<organism evidence="12 13">
    <name type="scientific">Symbiobacterium terraclitae</name>
    <dbReference type="NCBI Taxonomy" id="557451"/>
    <lineage>
        <taxon>Bacteria</taxon>
        <taxon>Bacillati</taxon>
        <taxon>Bacillota</taxon>
        <taxon>Clostridia</taxon>
        <taxon>Eubacteriales</taxon>
        <taxon>Symbiobacteriaceae</taxon>
        <taxon>Symbiobacterium</taxon>
    </lineage>
</organism>
<dbReference type="Pfam" id="PF21082">
    <property type="entry name" value="MS_channel_3rd"/>
    <property type="match status" value="1"/>
</dbReference>
<gene>
    <name evidence="12" type="ORF">J2Z79_001357</name>
</gene>
<dbReference type="Gene3D" id="2.30.30.60">
    <property type="match status" value="1"/>
</dbReference>
<dbReference type="SUPFAM" id="SSF50182">
    <property type="entry name" value="Sm-like ribonucleoproteins"/>
    <property type="match status" value="1"/>
</dbReference>
<dbReference type="PANTHER" id="PTHR30221:SF1">
    <property type="entry name" value="SMALL-CONDUCTANCE MECHANOSENSITIVE CHANNEL"/>
    <property type="match status" value="1"/>
</dbReference>
<feature type="domain" description="Mechanosensitive ion channel transmembrane helices 2/3" evidence="11">
    <location>
        <begin position="152"/>
        <end position="193"/>
    </location>
</feature>
<dbReference type="EMBL" id="JAGGLG010000008">
    <property type="protein sequence ID" value="MBP2017971.1"/>
    <property type="molecule type" value="Genomic_DNA"/>
</dbReference>
<dbReference type="SUPFAM" id="SSF82861">
    <property type="entry name" value="Mechanosensitive channel protein MscS (YggB), transmembrane region"/>
    <property type="match status" value="1"/>
</dbReference>
<dbReference type="InterPro" id="IPR011014">
    <property type="entry name" value="MscS_channel_TM-2"/>
</dbReference>
<protein>
    <submittedName>
        <fullName evidence="12">Small-conductance mechanosensitive channel</fullName>
    </submittedName>
</protein>
<keyword evidence="4 8" id="KW-0812">Transmembrane</keyword>
<dbReference type="InterPro" id="IPR006685">
    <property type="entry name" value="MscS_channel_2nd"/>
</dbReference>
<name>A0ABS4JSW0_9FIRM</name>
<dbReference type="Pfam" id="PF21088">
    <property type="entry name" value="MS_channel_1st"/>
    <property type="match status" value="1"/>
</dbReference>
<evidence type="ECO:0000313" key="12">
    <source>
        <dbReference type="EMBL" id="MBP2017971.1"/>
    </source>
</evidence>
<dbReference type="PANTHER" id="PTHR30221">
    <property type="entry name" value="SMALL-CONDUCTANCE MECHANOSENSITIVE CHANNEL"/>
    <property type="match status" value="1"/>
</dbReference>
<evidence type="ECO:0000256" key="5">
    <source>
        <dbReference type="ARBA" id="ARBA00022989"/>
    </source>
</evidence>
<feature type="transmembrane region" description="Helical" evidence="8">
    <location>
        <begin position="78"/>
        <end position="98"/>
    </location>
</feature>
<dbReference type="InterPro" id="IPR010920">
    <property type="entry name" value="LSM_dom_sf"/>
</dbReference>
<dbReference type="InterPro" id="IPR049278">
    <property type="entry name" value="MS_channel_C"/>
</dbReference>
<sequence length="395" mass="42287">MPYWFAALQEAFVHYWVAWAVFAGQLLVTWVVAGLARRVMRWTAGKLVSRSNTTLDDRLVEAGTGPVRWTILALGLRFAMTTLGGAIPAFGPGGLLAVQFGVAGKLVEGLAALTIAALVNALAIAALDWYLTELAARSDAPWSRQLLPTLRKVVTAAIYFLAFSVVLQLFDISISALVATAGVASAAIALASQDTLSNMLGGLVLLIDRPFRVGDVIELTDGRGGTVVEVGLRTTRIRQPDGTALVVPNKDMANTRIINRGQPSSRVAIRQTVSVAYGTDPEPAKRVLLDVMNSHPEVLPDPAPGVWFTQFNSFSLELSMSCWINAGTDRARVTDELNVRILKALQENGIAVPYPTQAIHILQEEGSRGKAVERTAPDADRSGEAVPGDSADHQG</sequence>
<evidence type="ECO:0000256" key="2">
    <source>
        <dbReference type="ARBA" id="ARBA00008017"/>
    </source>
</evidence>
<dbReference type="InterPro" id="IPR045275">
    <property type="entry name" value="MscS_archaea/bacteria_type"/>
</dbReference>
<dbReference type="InterPro" id="IPR049142">
    <property type="entry name" value="MS_channel_1st"/>
</dbReference>
<dbReference type="SUPFAM" id="SSF82689">
    <property type="entry name" value="Mechanosensitive channel protein MscS (YggB), C-terminal domain"/>
    <property type="match status" value="1"/>
</dbReference>
<keyword evidence="5 8" id="KW-1133">Transmembrane helix</keyword>
<dbReference type="PROSITE" id="PS01246">
    <property type="entry name" value="UPF0003"/>
    <property type="match status" value="1"/>
</dbReference>
<dbReference type="Gene3D" id="3.30.70.100">
    <property type="match status" value="1"/>
</dbReference>
<comment type="similarity">
    <text evidence="2">Belongs to the MscS (TC 1.A.23) family.</text>
</comment>
<dbReference type="InterPro" id="IPR023408">
    <property type="entry name" value="MscS_beta-dom_sf"/>
</dbReference>
<evidence type="ECO:0000256" key="3">
    <source>
        <dbReference type="ARBA" id="ARBA00022475"/>
    </source>
</evidence>
<dbReference type="Gene3D" id="1.10.287.1260">
    <property type="match status" value="1"/>
</dbReference>
<evidence type="ECO:0000256" key="1">
    <source>
        <dbReference type="ARBA" id="ARBA00004651"/>
    </source>
</evidence>
<dbReference type="InterPro" id="IPR011066">
    <property type="entry name" value="MscS_channel_C_sf"/>
</dbReference>
<proteinExistence type="inferred from homology"/>
<evidence type="ECO:0000256" key="4">
    <source>
        <dbReference type="ARBA" id="ARBA00022692"/>
    </source>
</evidence>
<dbReference type="Pfam" id="PF00924">
    <property type="entry name" value="MS_channel_2nd"/>
    <property type="match status" value="1"/>
</dbReference>
<evidence type="ECO:0000259" key="11">
    <source>
        <dbReference type="Pfam" id="PF21088"/>
    </source>
</evidence>
<comment type="caution">
    <text evidence="12">The sequence shown here is derived from an EMBL/GenBank/DDBJ whole genome shotgun (WGS) entry which is preliminary data.</text>
</comment>